<dbReference type="InterPro" id="IPR036736">
    <property type="entry name" value="ACP-like_sf"/>
</dbReference>
<dbReference type="SUPFAM" id="SSF56801">
    <property type="entry name" value="Acetyl-CoA synthetase-like"/>
    <property type="match status" value="1"/>
</dbReference>
<reference evidence="4 5" key="1">
    <citation type="submission" date="2020-07" db="EMBL/GenBank/DDBJ databases">
        <title>Endozoicomonas sp. nov., isolated from sediment.</title>
        <authorList>
            <person name="Gu T."/>
        </authorList>
    </citation>
    <scope>NUCLEOTIDE SEQUENCE [LARGE SCALE GENOMIC DNA]</scope>
    <source>
        <strain evidence="4 5">SM1973</strain>
    </source>
</reference>
<keyword evidence="2" id="KW-0597">Phosphoprotein</keyword>
<dbReference type="Gene3D" id="2.30.38.10">
    <property type="entry name" value="Luciferase, Domain 3"/>
    <property type="match status" value="1"/>
</dbReference>
<name>A0A853IH75_9GAMM</name>
<dbReference type="Gene3D" id="3.30.300.30">
    <property type="match status" value="1"/>
</dbReference>
<evidence type="ECO:0000313" key="4">
    <source>
        <dbReference type="EMBL" id="NYZ68797.1"/>
    </source>
</evidence>
<dbReference type="PANTHER" id="PTHR45527">
    <property type="entry name" value="NONRIBOSOMAL PEPTIDE SYNTHETASE"/>
    <property type="match status" value="1"/>
</dbReference>
<dbReference type="RefSeq" id="WP_180570798.1">
    <property type="nucleotide sequence ID" value="NZ_JACCKB010000051.1"/>
</dbReference>
<dbReference type="InterPro" id="IPR025110">
    <property type="entry name" value="AMP-bd_C"/>
</dbReference>
<dbReference type="PROSITE" id="PS50075">
    <property type="entry name" value="CARRIER"/>
    <property type="match status" value="1"/>
</dbReference>
<evidence type="ECO:0000313" key="5">
    <source>
        <dbReference type="Proteomes" id="UP000569732"/>
    </source>
</evidence>
<evidence type="ECO:0000256" key="2">
    <source>
        <dbReference type="ARBA" id="ARBA00022553"/>
    </source>
</evidence>
<keyword evidence="1" id="KW-0596">Phosphopantetheine</keyword>
<protein>
    <submittedName>
        <fullName evidence="4">Non-ribosomal peptide synthetase</fullName>
    </submittedName>
</protein>
<evidence type="ECO:0000259" key="3">
    <source>
        <dbReference type="PROSITE" id="PS50075"/>
    </source>
</evidence>
<accession>A0A853IH75</accession>
<dbReference type="PANTHER" id="PTHR45527:SF14">
    <property type="entry name" value="PLIPASTATIN SYNTHASE SUBUNIT B"/>
    <property type="match status" value="1"/>
</dbReference>
<evidence type="ECO:0000256" key="1">
    <source>
        <dbReference type="ARBA" id="ARBA00022450"/>
    </source>
</evidence>
<dbReference type="SMART" id="SM00823">
    <property type="entry name" value="PKS_PP"/>
    <property type="match status" value="1"/>
</dbReference>
<dbReference type="SUPFAM" id="SSF47336">
    <property type="entry name" value="ACP-like"/>
    <property type="match status" value="1"/>
</dbReference>
<dbReference type="GO" id="GO:0005829">
    <property type="term" value="C:cytosol"/>
    <property type="evidence" value="ECO:0007669"/>
    <property type="project" value="TreeGrafter"/>
</dbReference>
<dbReference type="InterPro" id="IPR020806">
    <property type="entry name" value="PKS_PP-bd"/>
</dbReference>
<dbReference type="GO" id="GO:0043041">
    <property type="term" value="P:amino acid activation for nonribosomal peptide biosynthetic process"/>
    <property type="evidence" value="ECO:0007669"/>
    <property type="project" value="TreeGrafter"/>
</dbReference>
<dbReference type="Gene3D" id="1.10.1200.10">
    <property type="entry name" value="ACP-like"/>
    <property type="match status" value="1"/>
</dbReference>
<dbReference type="AlphaFoldDB" id="A0A853IH75"/>
<dbReference type="InterPro" id="IPR045851">
    <property type="entry name" value="AMP-bd_C_sf"/>
</dbReference>
<organism evidence="4 5">
    <name type="scientific">Spartinivicinus marinus</name>
    <dbReference type="NCBI Taxonomy" id="2994442"/>
    <lineage>
        <taxon>Bacteria</taxon>
        <taxon>Pseudomonadati</taxon>
        <taxon>Pseudomonadota</taxon>
        <taxon>Gammaproteobacteria</taxon>
        <taxon>Oceanospirillales</taxon>
        <taxon>Zooshikellaceae</taxon>
        <taxon>Spartinivicinus</taxon>
    </lineage>
</organism>
<dbReference type="Proteomes" id="UP000569732">
    <property type="component" value="Unassembled WGS sequence"/>
</dbReference>
<feature type="non-terminal residue" evidence="4">
    <location>
        <position position="1"/>
    </location>
</feature>
<sequence>TVNQQPLGNHVSIGQGTADTALYVLNPQQQLLPMGCVGELYIGGAGLARGYLNQPELTAERFIPNPFASENNERLYRTGDLVRWLPDGNLAFIGRVDHQVKIRGFRIELGEIETALIQQPQVADGVVIIREDQPGDKRLVAYVVPNKTVENEGEWVQQLRQDLKVQLPDFMLPGAFAVLPALPTTPNGKVDRKALPSPIHQFEGVYTPPATETEQRLVEAWQAVLELNQTPISTTANFFELGGNSILVMRLNNMIQQTFKVELAISLLFEKPTIQAISAAIEEAENEQEADYLLNILDSVDSLSTEALEALLEAEE</sequence>
<dbReference type="InterPro" id="IPR009081">
    <property type="entry name" value="PP-bd_ACP"/>
</dbReference>
<dbReference type="EMBL" id="JACCKB010000051">
    <property type="protein sequence ID" value="NYZ68797.1"/>
    <property type="molecule type" value="Genomic_DNA"/>
</dbReference>
<dbReference type="Pfam" id="PF00550">
    <property type="entry name" value="PP-binding"/>
    <property type="match status" value="1"/>
</dbReference>
<gene>
    <name evidence="4" type="ORF">H0A36_22525</name>
</gene>
<dbReference type="GO" id="GO:0044550">
    <property type="term" value="P:secondary metabolite biosynthetic process"/>
    <property type="evidence" value="ECO:0007669"/>
    <property type="project" value="TreeGrafter"/>
</dbReference>
<dbReference type="FunFam" id="3.30.300.30:FF:000010">
    <property type="entry name" value="Enterobactin synthetase component F"/>
    <property type="match status" value="1"/>
</dbReference>
<dbReference type="GO" id="GO:0031177">
    <property type="term" value="F:phosphopantetheine binding"/>
    <property type="evidence" value="ECO:0007669"/>
    <property type="project" value="InterPro"/>
</dbReference>
<feature type="domain" description="Carrier" evidence="3">
    <location>
        <begin position="208"/>
        <end position="285"/>
    </location>
</feature>
<dbReference type="Pfam" id="PF13193">
    <property type="entry name" value="AMP-binding_C"/>
    <property type="match status" value="1"/>
</dbReference>
<proteinExistence type="predicted"/>
<comment type="caution">
    <text evidence="4">The sequence shown here is derived from an EMBL/GenBank/DDBJ whole genome shotgun (WGS) entry which is preliminary data.</text>
</comment>
<keyword evidence="5" id="KW-1185">Reference proteome</keyword>
<dbReference type="FunFam" id="2.30.38.10:FF:000001">
    <property type="entry name" value="Non-ribosomal peptide synthetase PvdI"/>
    <property type="match status" value="1"/>
</dbReference>